<keyword evidence="3 7" id="KW-1133">Transmembrane helix</keyword>
<organism evidence="8 9">
    <name type="scientific">Kalanchoe fedtschenkoi</name>
    <name type="common">Lavender scallops</name>
    <name type="synonym">South American air plant</name>
    <dbReference type="NCBI Taxonomy" id="63787"/>
    <lineage>
        <taxon>Eukaryota</taxon>
        <taxon>Viridiplantae</taxon>
        <taxon>Streptophyta</taxon>
        <taxon>Embryophyta</taxon>
        <taxon>Tracheophyta</taxon>
        <taxon>Spermatophyta</taxon>
        <taxon>Magnoliopsida</taxon>
        <taxon>eudicotyledons</taxon>
        <taxon>Gunneridae</taxon>
        <taxon>Pentapetalae</taxon>
        <taxon>Saxifragales</taxon>
        <taxon>Crassulaceae</taxon>
        <taxon>Kalanchoe</taxon>
    </lineage>
</organism>
<feature type="region of interest" description="Disordered" evidence="6">
    <location>
        <begin position="180"/>
        <end position="213"/>
    </location>
</feature>
<proteinExistence type="inferred from homology"/>
<evidence type="ECO:0000256" key="3">
    <source>
        <dbReference type="ARBA" id="ARBA00022989"/>
    </source>
</evidence>
<protein>
    <submittedName>
        <fullName evidence="8">Uncharacterized protein</fullName>
    </submittedName>
</protein>
<evidence type="ECO:0000313" key="9">
    <source>
        <dbReference type="Proteomes" id="UP000594263"/>
    </source>
</evidence>
<comment type="subcellular location">
    <subcellularLocation>
        <location evidence="1">Membrane</location>
        <topology evidence="1">Single-pass membrane protein</topology>
    </subcellularLocation>
</comment>
<keyword evidence="4 7" id="KW-0472">Membrane</keyword>
<evidence type="ECO:0000256" key="6">
    <source>
        <dbReference type="SAM" id="MobiDB-lite"/>
    </source>
</evidence>
<evidence type="ECO:0000256" key="1">
    <source>
        <dbReference type="ARBA" id="ARBA00004167"/>
    </source>
</evidence>
<dbReference type="InterPro" id="IPR008511">
    <property type="entry name" value="ROH1-like"/>
</dbReference>
<keyword evidence="9" id="KW-1185">Reference proteome</keyword>
<keyword evidence="2 7" id="KW-0812">Transmembrane</keyword>
<evidence type="ECO:0000256" key="7">
    <source>
        <dbReference type="SAM" id="Phobius"/>
    </source>
</evidence>
<dbReference type="OMA" id="FPLADDQ"/>
<feature type="transmembrane region" description="Helical" evidence="7">
    <location>
        <begin position="247"/>
        <end position="269"/>
    </location>
</feature>
<evidence type="ECO:0000256" key="2">
    <source>
        <dbReference type="ARBA" id="ARBA00022692"/>
    </source>
</evidence>
<comment type="similarity">
    <text evidence="5">Belongs to the ROH1 family.</text>
</comment>
<dbReference type="PANTHER" id="PTHR31509">
    <property type="entry name" value="BPS1-LIKE PROTEIN"/>
    <property type="match status" value="1"/>
</dbReference>
<dbReference type="EnsemblPlants" id="Kaladp0062s0202.1.v1.1">
    <property type="protein sequence ID" value="Kaladp0062s0202.1.v1.1.CDS.1"/>
    <property type="gene ID" value="Kaladp0062s0202.v1.1"/>
</dbReference>
<name>A0A7N1A1V4_KALFE</name>
<dbReference type="AlphaFoldDB" id="A0A7N1A1V4"/>
<dbReference type="Proteomes" id="UP000594263">
    <property type="component" value="Unplaced"/>
</dbReference>
<evidence type="ECO:0000313" key="8">
    <source>
        <dbReference type="EnsemblPlants" id="Kaladp0062s0202.1.v1.1.CDS.1"/>
    </source>
</evidence>
<accession>A0A7N1A1V4</accession>
<sequence>MPHPEKEKHPYSAPSPSFGRSILSFGRGQVHSMDSTHDSTFHQDSDLEAFQKLVSDLFNDLSSVESDHLLSLPWLHKLLNAFVSCHDHFAFILSKNKLQLTKPPLDKFTSDYFDRSVKALDICNATRDGIGKIRQWEKQLEIVVSALDPQSKTLSEGQFRRAKKALMELALDMLDDKDTGGSFSHRNRSFGRHNAGSSKDHQHHPPGHSRSLSWSVSRSWSASKQLQSIANCLVPPRGNEIAATNGLAIPIFTMSFVLLFVLWVLVAAIPCQDRSLQIHFTIPRQFPWGNSIVSLHERIMEAGRRGRKNTNWLLKEVNQIEKCSQQMTNIIDSAQFPLSNEQKLETGQGVGELALACESLKNGLSALERQVRDIFRKVMSCRTEGLDMLDKPNNL</sequence>
<reference evidence="8" key="1">
    <citation type="submission" date="2021-01" db="UniProtKB">
        <authorList>
            <consortium name="EnsemblPlants"/>
        </authorList>
    </citation>
    <scope>IDENTIFICATION</scope>
</reference>
<dbReference type="Pfam" id="PF05633">
    <property type="entry name" value="ROH1-like"/>
    <property type="match status" value="1"/>
</dbReference>
<dbReference type="GO" id="GO:0016020">
    <property type="term" value="C:membrane"/>
    <property type="evidence" value="ECO:0007669"/>
    <property type="project" value="UniProtKB-SubCell"/>
</dbReference>
<dbReference type="Gramene" id="Kaladp0062s0202.1.v1.1">
    <property type="protein sequence ID" value="Kaladp0062s0202.1.v1.1.CDS.1"/>
    <property type="gene ID" value="Kaladp0062s0202.v1.1"/>
</dbReference>
<evidence type="ECO:0000256" key="5">
    <source>
        <dbReference type="ARBA" id="ARBA00035114"/>
    </source>
</evidence>
<evidence type="ECO:0000256" key="4">
    <source>
        <dbReference type="ARBA" id="ARBA00023136"/>
    </source>
</evidence>